<evidence type="ECO:0000256" key="11">
    <source>
        <dbReference type="ARBA" id="ARBA00057735"/>
    </source>
</evidence>
<evidence type="ECO:0000256" key="3">
    <source>
        <dbReference type="ARBA" id="ARBA00017144"/>
    </source>
</evidence>
<comment type="similarity">
    <text evidence="1 12">Belongs to the thymidylate kinase family.</text>
</comment>
<comment type="function">
    <text evidence="11 12">Phosphorylation of dTMP to form dTDP in both de novo and salvage pathways of dTTP synthesis.</text>
</comment>
<proteinExistence type="inferred from homology"/>
<feature type="domain" description="Thymidylate kinase-like" evidence="13">
    <location>
        <begin position="5"/>
        <end position="186"/>
    </location>
</feature>
<dbReference type="EC" id="2.7.4.9" evidence="2 12"/>
<dbReference type="GO" id="GO:0005829">
    <property type="term" value="C:cytosol"/>
    <property type="evidence" value="ECO:0007669"/>
    <property type="project" value="TreeGrafter"/>
</dbReference>
<dbReference type="HAMAP" id="MF_00165">
    <property type="entry name" value="Thymidylate_kinase"/>
    <property type="match status" value="1"/>
</dbReference>
<dbReference type="PANTHER" id="PTHR10344">
    <property type="entry name" value="THYMIDYLATE KINASE"/>
    <property type="match status" value="1"/>
</dbReference>
<evidence type="ECO:0000256" key="1">
    <source>
        <dbReference type="ARBA" id="ARBA00009776"/>
    </source>
</evidence>
<dbReference type="PROSITE" id="PS01331">
    <property type="entry name" value="THYMIDYLATE_KINASE"/>
    <property type="match status" value="1"/>
</dbReference>
<gene>
    <name evidence="12 14" type="primary">tmk</name>
    <name evidence="14" type="ORF">JSE7799_03310</name>
</gene>
<evidence type="ECO:0000256" key="12">
    <source>
        <dbReference type="HAMAP-Rule" id="MF_00165"/>
    </source>
</evidence>
<evidence type="ECO:0000259" key="13">
    <source>
        <dbReference type="Pfam" id="PF02223"/>
    </source>
</evidence>
<evidence type="ECO:0000256" key="7">
    <source>
        <dbReference type="ARBA" id="ARBA00022777"/>
    </source>
</evidence>
<evidence type="ECO:0000256" key="4">
    <source>
        <dbReference type="ARBA" id="ARBA00022679"/>
    </source>
</evidence>
<dbReference type="GO" id="GO:0005524">
    <property type="term" value="F:ATP binding"/>
    <property type="evidence" value="ECO:0007669"/>
    <property type="project" value="UniProtKB-UniRule"/>
</dbReference>
<dbReference type="Proteomes" id="UP000049455">
    <property type="component" value="Unassembled WGS sequence"/>
</dbReference>
<dbReference type="InterPro" id="IPR039430">
    <property type="entry name" value="Thymidylate_kin-like_dom"/>
</dbReference>
<dbReference type="GO" id="GO:0004798">
    <property type="term" value="F:dTMP kinase activity"/>
    <property type="evidence" value="ECO:0007669"/>
    <property type="project" value="UniProtKB-UniRule"/>
</dbReference>
<dbReference type="RefSeq" id="WP_055664592.1">
    <property type="nucleotide sequence ID" value="NZ_CYPR01000223.1"/>
</dbReference>
<dbReference type="InterPro" id="IPR018094">
    <property type="entry name" value="Thymidylate_kinase"/>
</dbReference>
<dbReference type="GO" id="GO:0006227">
    <property type="term" value="P:dUDP biosynthetic process"/>
    <property type="evidence" value="ECO:0007669"/>
    <property type="project" value="TreeGrafter"/>
</dbReference>
<dbReference type="AlphaFoldDB" id="A0A0M7BGR2"/>
<keyword evidence="15" id="KW-1185">Reference proteome</keyword>
<dbReference type="Pfam" id="PF02223">
    <property type="entry name" value="Thymidylate_kin"/>
    <property type="match status" value="1"/>
</dbReference>
<evidence type="ECO:0000256" key="6">
    <source>
        <dbReference type="ARBA" id="ARBA00022741"/>
    </source>
</evidence>
<protein>
    <recommendedName>
        <fullName evidence="3 12">Thymidylate kinase</fullName>
        <ecNumber evidence="2 12">2.7.4.9</ecNumber>
    </recommendedName>
    <alternativeName>
        <fullName evidence="9 12">dTMP kinase</fullName>
    </alternativeName>
</protein>
<dbReference type="GO" id="GO:0006235">
    <property type="term" value="P:dTTP biosynthetic process"/>
    <property type="evidence" value="ECO:0007669"/>
    <property type="project" value="UniProtKB-UniRule"/>
</dbReference>
<dbReference type="InterPro" id="IPR018095">
    <property type="entry name" value="Thymidylate_kin_CS"/>
</dbReference>
<dbReference type="NCBIfam" id="TIGR00041">
    <property type="entry name" value="DTMP_kinase"/>
    <property type="match status" value="1"/>
</dbReference>
<dbReference type="EMBL" id="CYPR01000223">
    <property type="protein sequence ID" value="CUH40575.1"/>
    <property type="molecule type" value="Genomic_DNA"/>
</dbReference>
<keyword evidence="4 12" id="KW-0808">Transferase</keyword>
<accession>A0A0M7BGR2</accession>
<dbReference type="SUPFAM" id="SSF52540">
    <property type="entry name" value="P-loop containing nucleoside triphosphate hydrolases"/>
    <property type="match status" value="1"/>
</dbReference>
<reference evidence="14 15" key="1">
    <citation type="submission" date="2015-09" db="EMBL/GenBank/DDBJ databases">
        <authorList>
            <person name="Jackson K.R."/>
            <person name="Lunt B.L."/>
            <person name="Fisher J.N.B."/>
            <person name="Gardner A.V."/>
            <person name="Bailey M.E."/>
            <person name="Deus L.M."/>
            <person name="Earl A.S."/>
            <person name="Gibby P.D."/>
            <person name="Hartmann K.A."/>
            <person name="Liu J.E."/>
            <person name="Manci A.M."/>
            <person name="Nielsen D.A."/>
            <person name="Solomon M.B."/>
            <person name="Breakwell D.P."/>
            <person name="Burnett S.H."/>
            <person name="Grose J.H."/>
        </authorList>
    </citation>
    <scope>NUCLEOTIDE SEQUENCE [LARGE SCALE GENOMIC DNA]</scope>
    <source>
        <strain evidence="14 15">CECT 7799</strain>
    </source>
</reference>
<evidence type="ECO:0000313" key="15">
    <source>
        <dbReference type="Proteomes" id="UP000049455"/>
    </source>
</evidence>
<keyword evidence="8 12" id="KW-0067">ATP-binding</keyword>
<dbReference type="CDD" id="cd01672">
    <property type="entry name" value="TMPK"/>
    <property type="match status" value="1"/>
</dbReference>
<evidence type="ECO:0000256" key="9">
    <source>
        <dbReference type="ARBA" id="ARBA00029962"/>
    </source>
</evidence>
<dbReference type="FunFam" id="3.40.50.300:FF:000225">
    <property type="entry name" value="Thymidylate kinase"/>
    <property type="match status" value="1"/>
</dbReference>
<dbReference type="PANTHER" id="PTHR10344:SF4">
    <property type="entry name" value="UMP-CMP KINASE 2, MITOCHONDRIAL"/>
    <property type="match status" value="1"/>
</dbReference>
<evidence type="ECO:0000256" key="8">
    <source>
        <dbReference type="ARBA" id="ARBA00022840"/>
    </source>
</evidence>
<evidence type="ECO:0000256" key="2">
    <source>
        <dbReference type="ARBA" id="ARBA00012980"/>
    </source>
</evidence>
<name>A0A0M7BGR2_9RHOB</name>
<evidence type="ECO:0000313" key="14">
    <source>
        <dbReference type="EMBL" id="CUH40575.1"/>
    </source>
</evidence>
<dbReference type="Gene3D" id="3.40.50.300">
    <property type="entry name" value="P-loop containing nucleotide triphosphate hydrolases"/>
    <property type="match status" value="1"/>
</dbReference>
<organism evidence="14 15">
    <name type="scientific">Jannaschia seosinensis</name>
    <dbReference type="NCBI Taxonomy" id="313367"/>
    <lineage>
        <taxon>Bacteria</taxon>
        <taxon>Pseudomonadati</taxon>
        <taxon>Pseudomonadota</taxon>
        <taxon>Alphaproteobacteria</taxon>
        <taxon>Rhodobacterales</taxon>
        <taxon>Roseobacteraceae</taxon>
        <taxon>Jannaschia</taxon>
    </lineage>
</organism>
<evidence type="ECO:0000256" key="5">
    <source>
        <dbReference type="ARBA" id="ARBA00022727"/>
    </source>
</evidence>
<dbReference type="OrthoDB" id="9774907at2"/>
<sequence length="198" mass="21940">MFISFEGIDGSGKTTQARHLAGVLSARGHEVVLTREPGGSDGAEAIRRLLVEGATDRWSPETELLLFNAARRDHLERVIEPARARGAFIVSDRFADSTRVYQGATRGDLRQLVDRLHTLVIGREPDRTFVIDMDPDVALTRGLARQSGEDRFEEFGLPFQNKLRQGFLALARDFPDRIRVIDGMADLATVAARVEAAL</sequence>
<keyword evidence="6 12" id="KW-0547">Nucleotide-binding</keyword>
<feature type="binding site" evidence="12">
    <location>
        <begin position="7"/>
        <end position="14"/>
    </location>
    <ligand>
        <name>ATP</name>
        <dbReference type="ChEBI" id="CHEBI:30616"/>
    </ligand>
</feature>
<evidence type="ECO:0000256" key="10">
    <source>
        <dbReference type="ARBA" id="ARBA00048743"/>
    </source>
</evidence>
<dbReference type="STRING" id="313367.JSE7799_03310"/>
<comment type="catalytic activity">
    <reaction evidence="10 12">
        <text>dTMP + ATP = dTDP + ADP</text>
        <dbReference type="Rhea" id="RHEA:13517"/>
        <dbReference type="ChEBI" id="CHEBI:30616"/>
        <dbReference type="ChEBI" id="CHEBI:58369"/>
        <dbReference type="ChEBI" id="CHEBI:63528"/>
        <dbReference type="ChEBI" id="CHEBI:456216"/>
        <dbReference type="EC" id="2.7.4.9"/>
    </reaction>
</comment>
<keyword evidence="7 12" id="KW-0418">Kinase</keyword>
<dbReference type="InterPro" id="IPR027417">
    <property type="entry name" value="P-loop_NTPase"/>
</dbReference>
<dbReference type="GO" id="GO:0006233">
    <property type="term" value="P:dTDP biosynthetic process"/>
    <property type="evidence" value="ECO:0007669"/>
    <property type="project" value="InterPro"/>
</dbReference>
<keyword evidence="5 12" id="KW-0545">Nucleotide biosynthesis</keyword>